<protein>
    <submittedName>
        <fullName evidence="2">Glycosyltransferase family 2 protein</fullName>
    </submittedName>
</protein>
<dbReference type="PANTHER" id="PTHR43179">
    <property type="entry name" value="RHAMNOSYLTRANSFERASE WBBL"/>
    <property type="match status" value="1"/>
</dbReference>
<dbReference type="EMBL" id="PKUS01000050">
    <property type="protein sequence ID" value="PLW66743.1"/>
    <property type="molecule type" value="Genomic_DNA"/>
</dbReference>
<dbReference type="InterPro" id="IPR029044">
    <property type="entry name" value="Nucleotide-diphossugar_trans"/>
</dbReference>
<accession>A0A2N5WWZ1</accession>
<gene>
    <name evidence="2" type="ORF">C0039_20275</name>
</gene>
<dbReference type="AlphaFoldDB" id="A0A2N5WWZ1"/>
<proteinExistence type="predicted"/>
<dbReference type="SUPFAM" id="SSF53448">
    <property type="entry name" value="Nucleotide-diphospho-sugar transferases"/>
    <property type="match status" value="1"/>
</dbReference>
<evidence type="ECO:0000313" key="3">
    <source>
        <dbReference type="Proteomes" id="UP000235005"/>
    </source>
</evidence>
<dbReference type="OrthoDB" id="9771846at2"/>
<sequence length="281" mass="31016">MNPLSASASRITVSIVVHNSALGLLRKTLLSLDRAAGFVVSGAISGLDVTIVDNGSAPTYQQQLTALLDEFSSRGELRIDLLQLPVNLGFGAGHNRVLTGATGCYFLVLNPDVELDPDALALGCRRLQEDNSVVLLSPYAAGADGRQEFLCKREPSVLVLVLRAFFPGLGRRFFPGRMAKYEMSDVCAADAEVVVPLASGCFMLARSAQLREVGGFDERYFLYFEDFDLSLRLGRLGAVVYMPQLRIIHHGGYAARKGWRHLQMFMSSGLRFFRQHGWRWI</sequence>
<dbReference type="Gene3D" id="3.90.550.10">
    <property type="entry name" value="Spore Coat Polysaccharide Biosynthesis Protein SpsA, Chain A"/>
    <property type="match status" value="1"/>
</dbReference>
<dbReference type="PANTHER" id="PTHR43179:SF10">
    <property type="entry name" value="GLYCOSYL TRANSFERASE"/>
    <property type="match status" value="1"/>
</dbReference>
<dbReference type="CDD" id="cd04186">
    <property type="entry name" value="GT_2_like_c"/>
    <property type="match status" value="1"/>
</dbReference>
<feature type="domain" description="Glycosyltransferase 2-like" evidence="1">
    <location>
        <begin position="13"/>
        <end position="154"/>
    </location>
</feature>
<evidence type="ECO:0000313" key="2">
    <source>
        <dbReference type="EMBL" id="PLW66743.1"/>
    </source>
</evidence>
<organism evidence="2 3">
    <name type="scientific">Pseudohalioglobus lutimaris</name>
    <dbReference type="NCBI Taxonomy" id="1737061"/>
    <lineage>
        <taxon>Bacteria</taxon>
        <taxon>Pseudomonadati</taxon>
        <taxon>Pseudomonadota</taxon>
        <taxon>Gammaproteobacteria</taxon>
        <taxon>Cellvibrionales</taxon>
        <taxon>Halieaceae</taxon>
        <taxon>Pseudohalioglobus</taxon>
    </lineage>
</organism>
<reference evidence="2 3" key="1">
    <citation type="submission" date="2018-01" db="EMBL/GenBank/DDBJ databases">
        <title>The draft genome sequence of Halioglobus lutimaris HF004.</title>
        <authorList>
            <person name="Du Z.-J."/>
            <person name="Shi M.-J."/>
        </authorList>
    </citation>
    <scope>NUCLEOTIDE SEQUENCE [LARGE SCALE GENOMIC DNA]</scope>
    <source>
        <strain evidence="2 3">HF004</strain>
    </source>
</reference>
<keyword evidence="2" id="KW-0808">Transferase</keyword>
<comment type="caution">
    <text evidence="2">The sequence shown here is derived from an EMBL/GenBank/DDBJ whole genome shotgun (WGS) entry which is preliminary data.</text>
</comment>
<dbReference type="GO" id="GO:0016740">
    <property type="term" value="F:transferase activity"/>
    <property type="evidence" value="ECO:0007669"/>
    <property type="project" value="UniProtKB-KW"/>
</dbReference>
<dbReference type="RefSeq" id="WP_101519139.1">
    <property type="nucleotide sequence ID" value="NZ_PKUS01000050.1"/>
</dbReference>
<keyword evidence="3" id="KW-1185">Reference proteome</keyword>
<name>A0A2N5WWZ1_9GAMM</name>
<dbReference type="Proteomes" id="UP000235005">
    <property type="component" value="Unassembled WGS sequence"/>
</dbReference>
<dbReference type="Pfam" id="PF00535">
    <property type="entry name" value="Glycos_transf_2"/>
    <property type="match status" value="1"/>
</dbReference>
<dbReference type="InterPro" id="IPR001173">
    <property type="entry name" value="Glyco_trans_2-like"/>
</dbReference>
<evidence type="ECO:0000259" key="1">
    <source>
        <dbReference type="Pfam" id="PF00535"/>
    </source>
</evidence>